<feature type="compositionally biased region" description="Basic residues" evidence="1">
    <location>
        <begin position="406"/>
        <end position="415"/>
    </location>
</feature>
<keyword evidence="3" id="KW-0067">ATP-binding</keyword>
<dbReference type="RefSeq" id="WP_177011006.1">
    <property type="nucleotide sequence ID" value="NZ_JACARV010000079.1"/>
</dbReference>
<feature type="region of interest" description="Disordered" evidence="1">
    <location>
        <begin position="390"/>
        <end position="437"/>
    </location>
</feature>
<dbReference type="Proteomes" id="UP000542695">
    <property type="component" value="Unassembled WGS sequence"/>
</dbReference>
<dbReference type="GO" id="GO:0016887">
    <property type="term" value="F:ATP hydrolysis activity"/>
    <property type="evidence" value="ECO:0007669"/>
    <property type="project" value="InterPro"/>
</dbReference>
<evidence type="ECO:0000259" key="2">
    <source>
        <dbReference type="Pfam" id="PF13401"/>
    </source>
</evidence>
<evidence type="ECO:0000313" key="3">
    <source>
        <dbReference type="EMBL" id="NWC83103.1"/>
    </source>
</evidence>
<dbReference type="InterPro" id="IPR049945">
    <property type="entry name" value="AAA_22"/>
</dbReference>
<name>A0A7Y8D539_PSEPU</name>
<evidence type="ECO:0000313" key="4">
    <source>
        <dbReference type="Proteomes" id="UP000542695"/>
    </source>
</evidence>
<dbReference type="AlphaFoldDB" id="A0A7Y8D539"/>
<dbReference type="SUPFAM" id="SSF52540">
    <property type="entry name" value="P-loop containing nucleoside triphosphate hydrolases"/>
    <property type="match status" value="1"/>
</dbReference>
<organism evidence="3 4">
    <name type="scientific">Pseudomonas putida</name>
    <name type="common">Arthrobacter siderocapsulatus</name>
    <dbReference type="NCBI Taxonomy" id="303"/>
    <lineage>
        <taxon>Bacteria</taxon>
        <taxon>Pseudomonadati</taxon>
        <taxon>Pseudomonadota</taxon>
        <taxon>Gammaproteobacteria</taxon>
        <taxon>Pseudomonadales</taxon>
        <taxon>Pseudomonadaceae</taxon>
        <taxon>Pseudomonas</taxon>
    </lineage>
</organism>
<feature type="compositionally biased region" description="Basic and acidic residues" evidence="1">
    <location>
        <begin position="390"/>
        <end position="402"/>
    </location>
</feature>
<dbReference type="EMBL" id="JACARV010000079">
    <property type="protein sequence ID" value="NWC83103.1"/>
    <property type="molecule type" value="Genomic_DNA"/>
</dbReference>
<gene>
    <name evidence="3" type="ORF">HX798_22845</name>
</gene>
<feature type="domain" description="ORC1/DEAH AAA+ ATPase" evidence="2">
    <location>
        <begin position="98"/>
        <end position="201"/>
    </location>
</feature>
<keyword evidence="3" id="KW-0547">Nucleotide-binding</keyword>
<dbReference type="GO" id="GO:0005524">
    <property type="term" value="F:ATP binding"/>
    <property type="evidence" value="ECO:0007669"/>
    <property type="project" value="UniProtKB-KW"/>
</dbReference>
<dbReference type="Pfam" id="PF13401">
    <property type="entry name" value="AAA_22"/>
    <property type="match status" value="1"/>
</dbReference>
<reference evidence="3 4" key="1">
    <citation type="submission" date="2020-04" db="EMBL/GenBank/DDBJ databases">
        <title>Molecular characterization of pseudomonads from Agaricus bisporus reveal novel blotch 2 pathogens in Western Europe.</title>
        <authorList>
            <person name="Taparia T."/>
            <person name="Krijger M."/>
            <person name="Haynes E."/>
            <person name="Elpinstone J.G."/>
            <person name="Noble R."/>
            <person name="Van Der Wolf J."/>
        </authorList>
    </citation>
    <scope>NUCLEOTIDE SEQUENCE [LARGE SCALE GENOMIC DNA]</scope>
    <source>
        <strain evidence="3 4">P7765</strain>
    </source>
</reference>
<sequence length="437" mass="49442">MIERLRTRFDGLIDIEHIRKKVTVRPKPVGDIDRLPPMLAAHILDMSLRQIYLPNQFSLELIAELVGKAAVHSAIRSETEQTFVKGMYYPITAETFPICLTGLAGVGKSATIEALLRAMPGPTEFKLNHYMEPQTAESYWYASAKGKASGKQLLTDFLGIEATTKENTAILRLRAQQQAHQRGISLAILEEMQHLTPGKGAALTTDILLTMSGLGLPMVYVSNFSLGHKLLKRNQEDTQRLVAEPRIMWPDALESKIWAEFIDECITVSDGRIRTNPKDFSYEIYRGSYGLKRAAIHLMVQAYIQARSSNRAWVEIEDVHRAYASSSYYSYRVDVEELERIAIQKNSKRDDLNCPFGSSIRSNVVQFVRKERDHRVAQAAFKGALTAEEREAHKSLKLDTDMKAQNPKRPKRPPLKKPTNDDLGNAFNDYFGDKEDN</sequence>
<comment type="caution">
    <text evidence="3">The sequence shown here is derived from an EMBL/GenBank/DDBJ whole genome shotgun (WGS) entry which is preliminary data.</text>
</comment>
<protein>
    <submittedName>
        <fullName evidence="3">ATP-binding protein</fullName>
    </submittedName>
</protein>
<evidence type="ECO:0000256" key="1">
    <source>
        <dbReference type="SAM" id="MobiDB-lite"/>
    </source>
</evidence>
<accession>A0A7Y8D539</accession>
<proteinExistence type="predicted"/>
<dbReference type="InterPro" id="IPR027417">
    <property type="entry name" value="P-loop_NTPase"/>
</dbReference>